<organism evidence="9">
    <name type="scientific">Caldilinea aerophila</name>
    <dbReference type="NCBI Taxonomy" id="133453"/>
    <lineage>
        <taxon>Bacteria</taxon>
        <taxon>Bacillati</taxon>
        <taxon>Chloroflexota</taxon>
        <taxon>Caldilineae</taxon>
        <taxon>Caldilineales</taxon>
        <taxon>Caldilineaceae</taxon>
        <taxon>Caldilinea</taxon>
    </lineage>
</organism>
<evidence type="ECO:0000256" key="7">
    <source>
        <dbReference type="RuleBase" id="RU363032"/>
    </source>
</evidence>
<dbReference type="GO" id="GO:0055085">
    <property type="term" value="P:transmembrane transport"/>
    <property type="evidence" value="ECO:0007669"/>
    <property type="project" value="InterPro"/>
</dbReference>
<reference evidence="9" key="1">
    <citation type="journal article" date="2020" name="mSystems">
        <title>Genome- and Community-Level Interaction Insights into Carbon Utilization and Element Cycling Functions of Hydrothermarchaeota in Hydrothermal Sediment.</title>
        <authorList>
            <person name="Zhou Z."/>
            <person name="Liu Y."/>
            <person name="Xu W."/>
            <person name="Pan J."/>
            <person name="Luo Z.H."/>
            <person name="Li M."/>
        </authorList>
    </citation>
    <scope>NUCLEOTIDE SEQUENCE [LARGE SCALE GENOMIC DNA]</scope>
    <source>
        <strain evidence="9">SpSt-289</strain>
    </source>
</reference>
<evidence type="ECO:0000256" key="6">
    <source>
        <dbReference type="ARBA" id="ARBA00023136"/>
    </source>
</evidence>
<comment type="subcellular location">
    <subcellularLocation>
        <location evidence="1 7">Cell membrane</location>
        <topology evidence="1 7">Multi-pass membrane protein</topology>
    </subcellularLocation>
</comment>
<keyword evidence="3" id="KW-1003">Cell membrane</keyword>
<dbReference type="EMBL" id="DSMG01000074">
    <property type="protein sequence ID" value="HDX31126.1"/>
    <property type="molecule type" value="Genomic_DNA"/>
</dbReference>
<evidence type="ECO:0000259" key="8">
    <source>
        <dbReference type="PROSITE" id="PS50928"/>
    </source>
</evidence>
<proteinExistence type="inferred from homology"/>
<keyword evidence="5 7" id="KW-1133">Transmembrane helix</keyword>
<feature type="transmembrane region" description="Helical" evidence="7">
    <location>
        <begin position="205"/>
        <end position="228"/>
    </location>
</feature>
<evidence type="ECO:0000313" key="9">
    <source>
        <dbReference type="EMBL" id="HDX31126.1"/>
    </source>
</evidence>
<keyword evidence="6 7" id="KW-0472">Membrane</keyword>
<keyword evidence="2 7" id="KW-0813">Transport</keyword>
<dbReference type="GO" id="GO:0005886">
    <property type="term" value="C:plasma membrane"/>
    <property type="evidence" value="ECO:0007669"/>
    <property type="project" value="UniProtKB-SubCell"/>
</dbReference>
<dbReference type="InterPro" id="IPR051393">
    <property type="entry name" value="ABC_transporter_permease"/>
</dbReference>
<evidence type="ECO:0000256" key="4">
    <source>
        <dbReference type="ARBA" id="ARBA00022692"/>
    </source>
</evidence>
<dbReference type="InterPro" id="IPR035906">
    <property type="entry name" value="MetI-like_sf"/>
</dbReference>
<feature type="transmembrane region" description="Helical" evidence="7">
    <location>
        <begin position="249"/>
        <end position="274"/>
    </location>
</feature>
<dbReference type="PANTHER" id="PTHR30193">
    <property type="entry name" value="ABC TRANSPORTER PERMEASE PROTEIN"/>
    <property type="match status" value="1"/>
</dbReference>
<keyword evidence="4 7" id="KW-0812">Transmembrane</keyword>
<accession>A0A7C1JJI3</accession>
<feature type="domain" description="ABC transmembrane type-1" evidence="8">
    <location>
        <begin position="77"/>
        <end position="330"/>
    </location>
</feature>
<protein>
    <submittedName>
        <fullName evidence="9">Sugar ABC transporter permease</fullName>
    </submittedName>
</protein>
<feature type="transmembrane region" description="Helical" evidence="7">
    <location>
        <begin position="12"/>
        <end position="39"/>
    </location>
</feature>
<feature type="transmembrane region" description="Helical" evidence="7">
    <location>
        <begin position="81"/>
        <end position="103"/>
    </location>
</feature>
<evidence type="ECO:0000256" key="1">
    <source>
        <dbReference type="ARBA" id="ARBA00004651"/>
    </source>
</evidence>
<gene>
    <name evidence="9" type="ORF">ENQ20_06475</name>
</gene>
<name>A0A7C1JJI3_9CHLR</name>
<dbReference type="InterPro" id="IPR000515">
    <property type="entry name" value="MetI-like"/>
</dbReference>
<dbReference type="PANTHER" id="PTHR30193:SF37">
    <property type="entry name" value="INNER MEMBRANE ABC TRANSPORTER PERMEASE PROTEIN YCJO"/>
    <property type="match status" value="1"/>
</dbReference>
<evidence type="ECO:0000256" key="5">
    <source>
        <dbReference type="ARBA" id="ARBA00022989"/>
    </source>
</evidence>
<dbReference type="Gene3D" id="1.10.3720.10">
    <property type="entry name" value="MetI-like"/>
    <property type="match status" value="1"/>
</dbReference>
<feature type="transmembrane region" description="Helical" evidence="7">
    <location>
        <begin position="309"/>
        <end position="329"/>
    </location>
</feature>
<dbReference type="SUPFAM" id="SSF161098">
    <property type="entry name" value="MetI-like"/>
    <property type="match status" value="1"/>
</dbReference>
<evidence type="ECO:0000256" key="3">
    <source>
        <dbReference type="ARBA" id="ARBA00022475"/>
    </source>
</evidence>
<feature type="transmembrane region" description="Helical" evidence="7">
    <location>
        <begin position="115"/>
        <end position="135"/>
    </location>
</feature>
<dbReference type="CDD" id="cd06261">
    <property type="entry name" value="TM_PBP2"/>
    <property type="match status" value="1"/>
</dbReference>
<comment type="caution">
    <text evidence="9">The sequence shown here is derived from an EMBL/GenBank/DDBJ whole genome shotgun (WGS) entry which is preliminary data.</text>
</comment>
<dbReference type="AlphaFoldDB" id="A0A7C1JJI3"/>
<dbReference type="PROSITE" id="PS50928">
    <property type="entry name" value="ABC_TM1"/>
    <property type="match status" value="1"/>
</dbReference>
<evidence type="ECO:0000256" key="2">
    <source>
        <dbReference type="ARBA" id="ARBA00022448"/>
    </source>
</evidence>
<comment type="similarity">
    <text evidence="7">Belongs to the binding-protein-dependent transport system permease family.</text>
</comment>
<sequence>MKQQDRQDAIAGWLFMTPALFLFAFFVFIPIFFAVYFSFTDWNGISPPTEARFIGVENFRVLLLEDGIRRADFFKALKNTAYFSLGVVPLQTALALLLAVVVNQRRLRFKGFFRTAYYFPSITSSIAISMLFLFLYQRNGLVNQVLQAITFGLWQPIAWMADPRGLFHIIFEWFGLTLETAPAWMRANVLSLPVWDWISGPSVALTAIMLLNTWTTIGTMMVIFLAALQDVPREVYEAAEIDGANSRQIFFRVTLPLLRPTLFFVVTLGLIGTFQVFDQVYVMSAGGPAKTTLTVAYLVYRNGFTNSQMGLAAAIALLLFIIIFTLTLVQRRITEGKKE</sequence>
<dbReference type="Pfam" id="PF00528">
    <property type="entry name" value="BPD_transp_1"/>
    <property type="match status" value="1"/>
</dbReference>